<comment type="caution">
    <text evidence="1">The sequence shown here is derived from an EMBL/GenBank/DDBJ whole genome shotgun (WGS) entry which is preliminary data.</text>
</comment>
<evidence type="ECO:0000313" key="1">
    <source>
        <dbReference type="EMBL" id="KAK9038414.1"/>
    </source>
</evidence>
<evidence type="ECO:0008006" key="3">
    <source>
        <dbReference type="Google" id="ProtNLM"/>
    </source>
</evidence>
<name>A0ABR2TLY8_9ROSI</name>
<organism evidence="1 2">
    <name type="scientific">Hibiscus sabdariffa</name>
    <name type="common">roselle</name>
    <dbReference type="NCBI Taxonomy" id="183260"/>
    <lineage>
        <taxon>Eukaryota</taxon>
        <taxon>Viridiplantae</taxon>
        <taxon>Streptophyta</taxon>
        <taxon>Embryophyta</taxon>
        <taxon>Tracheophyta</taxon>
        <taxon>Spermatophyta</taxon>
        <taxon>Magnoliopsida</taxon>
        <taxon>eudicotyledons</taxon>
        <taxon>Gunneridae</taxon>
        <taxon>Pentapetalae</taxon>
        <taxon>rosids</taxon>
        <taxon>malvids</taxon>
        <taxon>Malvales</taxon>
        <taxon>Malvaceae</taxon>
        <taxon>Malvoideae</taxon>
        <taxon>Hibiscus</taxon>
    </lineage>
</organism>
<reference evidence="1 2" key="1">
    <citation type="journal article" date="2024" name="G3 (Bethesda)">
        <title>Genome assembly of Hibiscus sabdariffa L. provides insights into metabolisms of medicinal natural products.</title>
        <authorList>
            <person name="Kim T."/>
        </authorList>
    </citation>
    <scope>NUCLEOTIDE SEQUENCE [LARGE SCALE GENOMIC DNA]</scope>
    <source>
        <strain evidence="1">TK-2024</strain>
        <tissue evidence="1">Old leaves</tissue>
    </source>
</reference>
<accession>A0ABR2TLY8</accession>
<dbReference type="EMBL" id="JBBPBN010000005">
    <property type="protein sequence ID" value="KAK9038414.1"/>
    <property type="molecule type" value="Genomic_DNA"/>
</dbReference>
<evidence type="ECO:0000313" key="2">
    <source>
        <dbReference type="Proteomes" id="UP001396334"/>
    </source>
</evidence>
<protein>
    <recommendedName>
        <fullName evidence="3">DUF4283 domain-containing protein</fullName>
    </recommendedName>
</protein>
<sequence>MDGFKIKVFLDNNTPSKRNALGKTEVVKSLVHKKVGFSSKVVEGKTFKDALMDYSKKSVVKLSEGCEGEATVGSLSKDMSKVSGSILVEPIQIEVEEGDKSWLKNCLVGQLSAMYDAVFVQQVLCSEGFKVKTWFDDVDTVENFTSSQKLRVWLSIEGLPLGAWSVSVLNRIASRWRKIIKIDPEKVARTRLDRVRILMGLIAYVFPPFLPIVIDSSVRILKLSYAEYEDDRCWINSEKVKSCHESAPESPCFRVETPCMGNRQGDGLNTTASNVELIADSPSVDLNGKTDTCSIKLNNSDPPHNGPLASQALLGPRGLALNRLKKSFTSVGKEKVNQFHSSGCFFCKGIGAPLGRVSFVGVGRRHYLALGSGFLHLRR</sequence>
<dbReference type="Proteomes" id="UP001396334">
    <property type="component" value="Unassembled WGS sequence"/>
</dbReference>
<keyword evidence="2" id="KW-1185">Reference proteome</keyword>
<gene>
    <name evidence="1" type="ORF">V6N11_023285</name>
</gene>
<proteinExistence type="predicted"/>